<name>A0AAE0X0S4_9PEZI</name>
<feature type="compositionally biased region" description="Basic and acidic residues" evidence="1">
    <location>
        <begin position="699"/>
        <end position="723"/>
    </location>
</feature>
<feature type="compositionally biased region" description="Polar residues" evidence="1">
    <location>
        <begin position="395"/>
        <end position="423"/>
    </location>
</feature>
<feature type="region of interest" description="Disordered" evidence="1">
    <location>
        <begin position="139"/>
        <end position="299"/>
    </location>
</feature>
<comment type="caution">
    <text evidence="2">The sequence shown here is derived from an EMBL/GenBank/DDBJ whole genome shotgun (WGS) entry which is preliminary data.</text>
</comment>
<feature type="compositionally biased region" description="Basic residues" evidence="1">
    <location>
        <begin position="775"/>
        <end position="788"/>
    </location>
</feature>
<feature type="compositionally biased region" description="Basic and acidic residues" evidence="1">
    <location>
        <begin position="804"/>
        <end position="840"/>
    </location>
</feature>
<evidence type="ECO:0000256" key="1">
    <source>
        <dbReference type="SAM" id="MobiDB-lite"/>
    </source>
</evidence>
<feature type="compositionally biased region" description="Polar residues" evidence="1">
    <location>
        <begin position="174"/>
        <end position="184"/>
    </location>
</feature>
<feature type="compositionally biased region" description="Acidic residues" evidence="1">
    <location>
        <begin position="916"/>
        <end position="932"/>
    </location>
</feature>
<feature type="compositionally biased region" description="Polar residues" evidence="1">
    <location>
        <begin position="208"/>
        <end position="222"/>
    </location>
</feature>
<reference evidence="2" key="1">
    <citation type="journal article" date="2023" name="Mol. Phylogenet. Evol.">
        <title>Genome-scale phylogeny and comparative genomics of the fungal order Sordariales.</title>
        <authorList>
            <person name="Hensen N."/>
            <person name="Bonometti L."/>
            <person name="Westerberg I."/>
            <person name="Brannstrom I.O."/>
            <person name="Guillou S."/>
            <person name="Cros-Aarteil S."/>
            <person name="Calhoun S."/>
            <person name="Haridas S."/>
            <person name="Kuo A."/>
            <person name="Mondo S."/>
            <person name="Pangilinan J."/>
            <person name="Riley R."/>
            <person name="LaButti K."/>
            <person name="Andreopoulos B."/>
            <person name="Lipzen A."/>
            <person name="Chen C."/>
            <person name="Yan M."/>
            <person name="Daum C."/>
            <person name="Ng V."/>
            <person name="Clum A."/>
            <person name="Steindorff A."/>
            <person name="Ohm R.A."/>
            <person name="Martin F."/>
            <person name="Silar P."/>
            <person name="Natvig D.O."/>
            <person name="Lalanne C."/>
            <person name="Gautier V."/>
            <person name="Ament-Velasquez S.L."/>
            <person name="Kruys A."/>
            <person name="Hutchinson M.I."/>
            <person name="Powell A.J."/>
            <person name="Barry K."/>
            <person name="Miller A.N."/>
            <person name="Grigoriev I.V."/>
            <person name="Debuchy R."/>
            <person name="Gladieux P."/>
            <person name="Hiltunen Thoren M."/>
            <person name="Johannesson H."/>
        </authorList>
    </citation>
    <scope>NUCLEOTIDE SEQUENCE</scope>
    <source>
        <strain evidence="2">CBS 314.62</strain>
    </source>
</reference>
<organism evidence="2 3">
    <name type="scientific">Podospora appendiculata</name>
    <dbReference type="NCBI Taxonomy" id="314037"/>
    <lineage>
        <taxon>Eukaryota</taxon>
        <taxon>Fungi</taxon>
        <taxon>Dikarya</taxon>
        <taxon>Ascomycota</taxon>
        <taxon>Pezizomycotina</taxon>
        <taxon>Sordariomycetes</taxon>
        <taxon>Sordariomycetidae</taxon>
        <taxon>Sordariales</taxon>
        <taxon>Podosporaceae</taxon>
        <taxon>Podospora</taxon>
    </lineage>
</organism>
<proteinExistence type="predicted"/>
<protein>
    <submittedName>
        <fullName evidence="2">Uncharacterized protein</fullName>
    </submittedName>
</protein>
<dbReference type="EMBL" id="JAULSO010000005">
    <property type="protein sequence ID" value="KAK3682317.1"/>
    <property type="molecule type" value="Genomic_DNA"/>
</dbReference>
<feature type="compositionally biased region" description="Basic and acidic residues" evidence="1">
    <location>
        <begin position="872"/>
        <end position="893"/>
    </location>
</feature>
<feature type="compositionally biased region" description="Basic and acidic residues" evidence="1">
    <location>
        <begin position="270"/>
        <end position="280"/>
    </location>
</feature>
<dbReference type="AlphaFoldDB" id="A0AAE0X0S4"/>
<evidence type="ECO:0000313" key="2">
    <source>
        <dbReference type="EMBL" id="KAK3682317.1"/>
    </source>
</evidence>
<feature type="region of interest" description="Disordered" evidence="1">
    <location>
        <begin position="684"/>
        <end position="1027"/>
    </location>
</feature>
<feature type="region of interest" description="Disordered" evidence="1">
    <location>
        <begin position="369"/>
        <end position="459"/>
    </location>
</feature>
<feature type="compositionally biased region" description="Pro residues" evidence="1">
    <location>
        <begin position="281"/>
        <end position="292"/>
    </location>
</feature>
<feature type="compositionally biased region" description="Basic and acidic residues" evidence="1">
    <location>
        <begin position="8"/>
        <end position="24"/>
    </location>
</feature>
<gene>
    <name evidence="2" type="ORF">B0T22DRAFT_521521</name>
</gene>
<keyword evidence="3" id="KW-1185">Reference proteome</keyword>
<accession>A0AAE0X0S4</accession>
<feature type="compositionally biased region" description="Polar residues" evidence="1">
    <location>
        <begin position="519"/>
        <end position="533"/>
    </location>
</feature>
<reference evidence="2" key="2">
    <citation type="submission" date="2023-06" db="EMBL/GenBank/DDBJ databases">
        <authorList>
            <consortium name="Lawrence Berkeley National Laboratory"/>
            <person name="Haridas S."/>
            <person name="Hensen N."/>
            <person name="Bonometti L."/>
            <person name="Westerberg I."/>
            <person name="Brannstrom I.O."/>
            <person name="Guillou S."/>
            <person name="Cros-Aarteil S."/>
            <person name="Calhoun S."/>
            <person name="Kuo A."/>
            <person name="Mondo S."/>
            <person name="Pangilinan J."/>
            <person name="Riley R."/>
            <person name="Labutti K."/>
            <person name="Andreopoulos B."/>
            <person name="Lipzen A."/>
            <person name="Chen C."/>
            <person name="Yanf M."/>
            <person name="Daum C."/>
            <person name="Ng V."/>
            <person name="Clum A."/>
            <person name="Steindorff A."/>
            <person name="Ohm R."/>
            <person name="Martin F."/>
            <person name="Silar P."/>
            <person name="Natvig D."/>
            <person name="Lalanne C."/>
            <person name="Gautier V."/>
            <person name="Ament-Velasquez S.L."/>
            <person name="Kruys A."/>
            <person name="Hutchinson M.I."/>
            <person name="Powell A.J."/>
            <person name="Barry K."/>
            <person name="Miller A.N."/>
            <person name="Grigoriev I.V."/>
            <person name="Debuchy R."/>
            <person name="Gladieux P."/>
            <person name="Thoren M.H."/>
            <person name="Johannesson H."/>
        </authorList>
    </citation>
    <scope>NUCLEOTIDE SEQUENCE</scope>
    <source>
        <strain evidence="2">CBS 314.62</strain>
    </source>
</reference>
<sequence>MAEPSDPEMDKETVRQESRGDKTSQLDAPESAPTTQAETSKPAASEDTIDEEKLKARMNYTISYTQHTGTLDEVWAKIRAECEREIKEEIAIWGPKAAEVDEKELWDMIQKSIPSASGTSDPIHTVVSKLKTDCLRQMMEEDPNGNGKGKETGQTGLFLGGSGKHTTVRPPSQPAQNQAQTFNNDRPRIPSPFYQESPPPSSQEHETSSSLWSVKTRTSQRPPSRPAFGIGSLTPAPGTGLFGLSVGNPAAQTSATTKAEADPHTSNVPKKTESKEENKPGKPPGWGRPPIPSWVKTSETDKYLKGELTSWFVRDEKHEQEVKKLMDKTSSHDFATQGSHVNVDPRWIAADGTVIPPELRGQSIIWRQMGVESPPPPPGNSGSLFGTRSLPGKDSTPQSFSSSNSLFGATASSGLGHQATPNISKGPRWPFGTNILSPAPDNAPGLSPRQSDHRHLPNTTTTFFDPLFFPEKSVAPGSLPYKADSKPIATGDPFPPADNSGTLPVVFPTPPTPKSTSTILEQTPRDQTSSRGKSPSPFKFPLDEGALVAGCLAILEHYKGNPSRTQTTRDNTELNHYLAAGTCKNELPPLLPVILLQPEAQGSSQPAPQVSESFPAYRFAESLNELGAYIANASYIISIGGSPLEDMNYGIIIVPAGEEALLFNQPSSSATNRDFLDAVHDANREYQKQERSRRHRRARERDHSAEPRFDERRFADRESDGHRRAVARPTVEDEDDDIDNFTTYKGKGNNKRTHQEISTIDDSDEETIPKSSRQAARRHDNKRAKHMYKHNEVLTIDFDSEFSDEARPKNKGKEVVHDDCHTRKEPDQVFPRTKGEEAAHRSNQTTKHPRKEVIVLSDSEEEENGPPKSKGKGKEAPRDDDKEATTPKIKQEPISDADGPSGTNESPIRKIKTEIVNEEWEGFPEDIIDVDEAAQNAPVEEEQQDRAETDGGSETHPKVKQEPIEAPAMTNSAAAPHAGDVEEIPQMVTRSAARRAREASSSKPQGVVKRKEAAPRLGAGSTSSRRG</sequence>
<dbReference type="Proteomes" id="UP001270362">
    <property type="component" value="Unassembled WGS sequence"/>
</dbReference>
<feature type="compositionally biased region" description="Basic and acidic residues" evidence="1">
    <location>
        <begin position="944"/>
        <end position="963"/>
    </location>
</feature>
<feature type="region of interest" description="Disordered" evidence="1">
    <location>
        <begin position="484"/>
        <end position="540"/>
    </location>
</feature>
<feature type="region of interest" description="Disordered" evidence="1">
    <location>
        <begin position="1"/>
        <end position="52"/>
    </location>
</feature>
<evidence type="ECO:0000313" key="3">
    <source>
        <dbReference type="Proteomes" id="UP001270362"/>
    </source>
</evidence>